<evidence type="ECO:0000313" key="4">
    <source>
        <dbReference type="VGNC" id="VGNC:75597"/>
    </source>
</evidence>
<dbReference type="STRING" id="9544.ENSMMUP00000019063"/>
<protein>
    <submittedName>
        <fullName evidence="2">Oxidative stress induced growth inhibitor family member 2</fullName>
    </submittedName>
</protein>
<reference evidence="2" key="2">
    <citation type="submission" date="2019-01" db="EMBL/GenBank/DDBJ databases">
        <authorList>
            <person name="Graves T."/>
            <person name="Eichler E.E."/>
            <person name="Wilson R.K."/>
        </authorList>
    </citation>
    <scope>NUCLEOTIDE SEQUENCE [LARGE SCALE GENOMIC DNA]</scope>
    <source>
        <strain evidence="2">17573</strain>
    </source>
</reference>
<dbReference type="OMA" id="CCRCSLT"/>
<dbReference type="VGNC" id="VGNC:75597">
    <property type="gene designation" value="OSGIN2"/>
</dbReference>
<dbReference type="VEuPathDB" id="HostDB:ENSMMUG00000014518"/>
<dbReference type="SUPFAM" id="SSF51905">
    <property type="entry name" value="FAD/NAD(P)-binding domain"/>
    <property type="match status" value="1"/>
</dbReference>
<dbReference type="PANTHER" id="PTHR15192:SF4">
    <property type="entry name" value="OXIDATIVE STRESS-INDUCED GROWTH INHIBITOR 2"/>
    <property type="match status" value="1"/>
</dbReference>
<evidence type="ECO:0000313" key="2">
    <source>
        <dbReference type="Ensembl" id="ENSMMUP00000019063.3"/>
    </source>
</evidence>
<dbReference type="eggNOG" id="ENOG502QRUQ">
    <property type="taxonomic scope" value="Eukaryota"/>
</dbReference>
<dbReference type="Ensembl" id="ENSMMUT00000020367.4">
    <property type="protein sequence ID" value="ENSMMUP00000019063.3"/>
    <property type="gene ID" value="ENSMMUG00000014518.4"/>
</dbReference>
<evidence type="ECO:0000256" key="1">
    <source>
        <dbReference type="SAM" id="MobiDB-lite"/>
    </source>
</evidence>
<organism evidence="2 3">
    <name type="scientific">Macaca mulatta</name>
    <name type="common">Rhesus macaque</name>
    <dbReference type="NCBI Taxonomy" id="9544"/>
    <lineage>
        <taxon>Eukaryota</taxon>
        <taxon>Metazoa</taxon>
        <taxon>Chordata</taxon>
        <taxon>Craniata</taxon>
        <taxon>Vertebrata</taxon>
        <taxon>Euteleostomi</taxon>
        <taxon>Mammalia</taxon>
        <taxon>Eutheria</taxon>
        <taxon>Euarchontoglires</taxon>
        <taxon>Primates</taxon>
        <taxon>Haplorrhini</taxon>
        <taxon>Catarrhini</taxon>
        <taxon>Cercopithecidae</taxon>
        <taxon>Cercopithecinae</taxon>
        <taxon>Macaca</taxon>
    </lineage>
</organism>
<feature type="compositionally biased region" description="Basic and acidic residues" evidence="1">
    <location>
        <begin position="84"/>
        <end position="93"/>
    </location>
</feature>
<name>F7GAU7_MACMU</name>
<reference evidence="2" key="3">
    <citation type="submission" date="2025-08" db="UniProtKB">
        <authorList>
            <consortium name="Ensembl"/>
        </authorList>
    </citation>
    <scope>IDENTIFICATION</scope>
    <source>
        <strain evidence="2">17573</strain>
    </source>
</reference>
<dbReference type="Bgee" id="ENSMMUG00000014518">
    <property type="expression patterns" value="Expressed in spermatocyte and 22 other cell types or tissues"/>
</dbReference>
<evidence type="ECO:0000313" key="3">
    <source>
        <dbReference type="Proteomes" id="UP000006718"/>
    </source>
</evidence>
<dbReference type="PANTHER" id="PTHR15192">
    <property type="entry name" value="PROTEIN CBG05349"/>
    <property type="match status" value="1"/>
</dbReference>
<dbReference type="Proteomes" id="UP000006718">
    <property type="component" value="Chromosome 8"/>
</dbReference>
<feature type="compositionally biased region" description="Low complexity" evidence="1">
    <location>
        <begin position="210"/>
        <end position="226"/>
    </location>
</feature>
<reference evidence="3" key="1">
    <citation type="journal article" date="2007" name="Science">
        <title>Evolutionary and biomedical insights from the rhesus macaque genome.</title>
        <authorList>
            <person name="Gibbs R.A."/>
            <person name="Rogers J."/>
            <person name="Katze M.G."/>
            <person name="Bumgarner R."/>
            <person name="Weinstock G.M."/>
            <person name="Mardis E.R."/>
            <person name="Remington K.A."/>
            <person name="Strausberg R.L."/>
            <person name="Venter J.C."/>
            <person name="Wilson R.K."/>
            <person name="Batzer M.A."/>
            <person name="Bustamante C.D."/>
            <person name="Eichler E.E."/>
            <person name="Hahn M.W."/>
            <person name="Hardison R.C."/>
            <person name="Makova K.D."/>
            <person name="Miller W."/>
            <person name="Milosavljevic A."/>
            <person name="Palermo R.E."/>
            <person name="Siepel A."/>
            <person name="Sikela J.M."/>
            <person name="Attaway T."/>
            <person name="Bell S."/>
            <person name="Bernard K.E."/>
            <person name="Buhay C.J."/>
            <person name="Chandrabose M.N."/>
            <person name="Dao M."/>
            <person name="Davis C."/>
            <person name="Delehaunty K.D."/>
            <person name="Ding Y."/>
            <person name="Dinh H.H."/>
            <person name="Dugan-Rocha S."/>
            <person name="Fulton L.A."/>
            <person name="Gabisi R.A."/>
            <person name="Garner T.T."/>
            <person name="Godfrey J."/>
            <person name="Hawes A.C."/>
            <person name="Hernandez J."/>
            <person name="Hines S."/>
            <person name="Holder M."/>
            <person name="Hume J."/>
            <person name="Jhangiani S.N."/>
            <person name="Joshi V."/>
            <person name="Khan Z.M."/>
            <person name="Kirkness E.F."/>
            <person name="Cree A."/>
            <person name="Fowler R.G."/>
            <person name="Lee S."/>
            <person name="Lewis L.R."/>
            <person name="Li Z."/>
            <person name="Liu Y.-S."/>
            <person name="Moore S.M."/>
            <person name="Muzny D."/>
            <person name="Nazareth L.V."/>
            <person name="Ngo D.N."/>
            <person name="Okwuonu G.O."/>
            <person name="Pai G."/>
            <person name="Parker D."/>
            <person name="Paul H.A."/>
            <person name="Pfannkoch C."/>
            <person name="Pohl C.S."/>
            <person name="Rogers Y.-H.C."/>
            <person name="Ruiz S.J."/>
            <person name="Sabo A."/>
            <person name="Santibanez J."/>
            <person name="Schneider B.W."/>
            <person name="Smith S.M."/>
            <person name="Sodergren E."/>
            <person name="Svatek A.F."/>
            <person name="Utterback T.R."/>
            <person name="Vattathil S."/>
            <person name="Warren W."/>
            <person name="White C.S."/>
            <person name="Chinwalla A.T."/>
            <person name="Feng Y."/>
            <person name="Halpern A.L."/>
            <person name="Hillier L.W."/>
            <person name="Huang X."/>
            <person name="Minx P."/>
            <person name="Nelson J.O."/>
            <person name="Pepin K.H."/>
            <person name="Qin X."/>
            <person name="Sutton G.G."/>
            <person name="Venter E."/>
            <person name="Walenz B.P."/>
            <person name="Wallis J.W."/>
            <person name="Worley K.C."/>
            <person name="Yang S.-P."/>
            <person name="Jones S.M."/>
            <person name="Marra M.A."/>
            <person name="Rocchi M."/>
            <person name="Schein J.E."/>
            <person name="Baertsch R."/>
            <person name="Clarke L."/>
            <person name="Csuros M."/>
            <person name="Glasscock J."/>
            <person name="Harris R.A."/>
            <person name="Havlak P."/>
            <person name="Jackson A.R."/>
            <person name="Jiang H."/>
            <person name="Liu Y."/>
            <person name="Messina D.N."/>
            <person name="Shen Y."/>
            <person name="Song H.X.-Z."/>
            <person name="Wylie T."/>
            <person name="Zhang L."/>
            <person name="Birney E."/>
            <person name="Han K."/>
            <person name="Konkel M.K."/>
            <person name="Lee J."/>
            <person name="Smit A.F.A."/>
            <person name="Ullmer B."/>
            <person name="Wang H."/>
            <person name="Xing J."/>
            <person name="Burhans R."/>
            <person name="Cheng Z."/>
            <person name="Karro J.E."/>
            <person name="Ma J."/>
            <person name="Raney B."/>
            <person name="She X."/>
            <person name="Cox M.J."/>
            <person name="Demuth J.P."/>
            <person name="Dumas L.J."/>
            <person name="Han S.-G."/>
            <person name="Hopkins J."/>
            <person name="Karimpour-Fard A."/>
            <person name="Kim Y.H."/>
            <person name="Pollack J.R."/>
            <person name="Vinar T."/>
            <person name="Addo-Quaye C."/>
            <person name="Degenhardt J."/>
            <person name="Denby A."/>
            <person name="Hubisz M.J."/>
            <person name="Indap A."/>
            <person name="Kosiol C."/>
            <person name="Lahn B.T."/>
            <person name="Lawson H.A."/>
            <person name="Marklein A."/>
            <person name="Nielsen R."/>
            <person name="Vallender E.J."/>
            <person name="Clark A.G."/>
            <person name="Ferguson B."/>
            <person name="Hernandez R.D."/>
            <person name="Hirani K."/>
            <person name="Kehrer-Sawatzki H."/>
            <person name="Kolb J."/>
            <person name="Patil S."/>
            <person name="Pu L.-L."/>
            <person name="Ren Y."/>
            <person name="Smith D.G."/>
            <person name="Wheeler D.A."/>
            <person name="Schenck I."/>
            <person name="Ball E.V."/>
            <person name="Chen R."/>
            <person name="Cooper D.N."/>
            <person name="Giardine B."/>
            <person name="Hsu F."/>
            <person name="Kent W.J."/>
            <person name="Lesk A."/>
            <person name="Nelson D.L."/>
            <person name="O'brien W.E."/>
            <person name="Pruefer K."/>
            <person name="Stenson P.D."/>
            <person name="Wallace J.C."/>
            <person name="Ke H."/>
            <person name="Liu X.-M."/>
            <person name="Wang P."/>
            <person name="Xiang A.P."/>
            <person name="Yang F."/>
            <person name="Barber G.P."/>
            <person name="Haussler D."/>
            <person name="Karolchik D."/>
            <person name="Kern A.D."/>
            <person name="Kuhn R.M."/>
            <person name="Smith K.E."/>
            <person name="Zwieg A.S."/>
        </authorList>
    </citation>
    <scope>NUCLEOTIDE SEQUENCE [LARGE SCALE GENOMIC DNA]</scope>
    <source>
        <strain evidence="3">17573</strain>
    </source>
</reference>
<keyword evidence="3" id="KW-1185">Reference proteome</keyword>
<gene>
    <name evidence="2 4" type="primary">OSGIN2</name>
</gene>
<accession>F7GAU7</accession>
<dbReference type="PaxDb" id="9544-ENSMMUP00000019063"/>
<feature type="region of interest" description="Disordered" evidence="1">
    <location>
        <begin position="1"/>
        <end position="241"/>
    </location>
</feature>
<dbReference type="Gene3D" id="3.50.50.60">
    <property type="entry name" value="FAD/NAD(P)-binding domain"/>
    <property type="match status" value="1"/>
</dbReference>
<reference evidence="2" key="4">
    <citation type="submission" date="2025-09" db="UniProtKB">
        <authorList>
            <consortium name="Ensembl"/>
        </authorList>
    </citation>
    <scope>IDENTIFICATION</scope>
    <source>
        <strain evidence="2">17573</strain>
    </source>
</reference>
<sequence length="794" mass="85970">MRGSGVEAPGSSRGLHPSSARKMPKGGFSGVGSSTLPGVLGEVAEDAPYARTSAGPSGWPEFSAASFPLVPRPSRRAPTSLTKSHTEGRRGPDRGPGPDCCRWGRAVCRQTSAPCPRSLGSVRPGPSPKPRLHQSQTSPAAAAPARRGPRAAAAAVAASPPCSAPTAAPGDHPPPAPGSPQARSGSRYLEADSGATEPGQPRQRRGAGQGRPADPATPSERAPGAGSLAGGGGGGHGGRARAPLAQRSMPVWCCRCSLAGHFRNYSDTESEGEIFNSLVQYFGDNLGRKVKAMPLVEETSLLEDSSVTFPVVIIGNGPSGICLSYMLSGYRPYLSSEAIHPNTILNSKLEEARHLSIVDQDLEYLSEGLEGRSSNPVAVLFDTLLHPDADFGYDYPSVLHWKLEQHHYIPHLVLGKGPPGGAWHNMEGSMLTISFGSWMELPGLKFKDWVSSKRRNLKGDRVMPEEIARYYKHYVKVMGLQKNFRENTYITSVSRLYRDQDDDDSQDRDISTKIEKSNFIKRNWEIRGYQRIADGSHVPFCLFAENVALATGTLDSPAHLEIEGEDFPFVFHSMPEFGAAINKGKLRGKVDPVLIVGSGLTAADAVLCAYNSNIPVIHVFRRRVTDPSLIFKQLPKKLYPEYHKVYHMMCTQSYSVDSNLLSDYTSFPEHHVLSFKSDMKCVLQSISGLKKIFKLSAAVVLIGSHPNLSFLKDQGCYLGHKSSQPITCKGNPVEIDTFTYECIKEANLFALGPLVGDNFVRFLKGGALGVTRCLATRQKKKHLFVERGGGDGIA</sequence>
<dbReference type="FunCoup" id="F7GAU7">
    <property type="interactions" value="90"/>
</dbReference>
<dbReference type="FunFam" id="3.50.50.60:FF:000087">
    <property type="entry name" value="oxidative stress-induced growth inhibitor 2 isoform X2"/>
    <property type="match status" value="1"/>
</dbReference>
<dbReference type="InterPro" id="IPR029731">
    <property type="entry name" value="OSGIN1/2"/>
</dbReference>
<dbReference type="InterPro" id="IPR036188">
    <property type="entry name" value="FAD/NAD-bd_sf"/>
</dbReference>
<dbReference type="InParanoid" id="F7GAU7"/>
<dbReference type="GO" id="GO:0008083">
    <property type="term" value="F:growth factor activity"/>
    <property type="evidence" value="ECO:0000318"/>
    <property type="project" value="GO_Central"/>
</dbReference>
<dbReference type="HOGENOM" id="CLU_019308_1_0_1"/>
<proteinExistence type="predicted"/>
<dbReference type="GeneTree" id="ENSGT00390000006658"/>
<dbReference type="GO" id="GO:0030308">
    <property type="term" value="P:negative regulation of cell growth"/>
    <property type="evidence" value="ECO:0000318"/>
    <property type="project" value="GO_Central"/>
</dbReference>
<dbReference type="AlphaFoldDB" id="F7GAU7"/>
<feature type="compositionally biased region" description="Gly residues" evidence="1">
    <location>
        <begin position="227"/>
        <end position="237"/>
    </location>
</feature>
<feature type="compositionally biased region" description="Low complexity" evidence="1">
    <location>
        <begin position="138"/>
        <end position="170"/>
    </location>
</feature>